<dbReference type="InterPro" id="IPR002104">
    <property type="entry name" value="Integrase_catalytic"/>
</dbReference>
<dbReference type="InterPro" id="IPR013762">
    <property type="entry name" value="Integrase-like_cat_sf"/>
</dbReference>
<dbReference type="SUPFAM" id="SSF56349">
    <property type="entry name" value="DNA breaking-rejoining enzymes"/>
    <property type="match status" value="1"/>
</dbReference>
<dbReference type="Pfam" id="PF00589">
    <property type="entry name" value="Phage_integrase"/>
    <property type="match status" value="1"/>
</dbReference>
<dbReference type="Proteomes" id="UP000177515">
    <property type="component" value="Chromosome 1"/>
</dbReference>
<dbReference type="Gene3D" id="1.10.443.10">
    <property type="entry name" value="Intergrase catalytic core"/>
    <property type="match status" value="1"/>
</dbReference>
<organism evidence="6 7">
    <name type="scientific">Cupriavidus malaysiensis</name>
    <dbReference type="NCBI Taxonomy" id="367825"/>
    <lineage>
        <taxon>Bacteria</taxon>
        <taxon>Pseudomonadati</taxon>
        <taxon>Pseudomonadota</taxon>
        <taxon>Betaproteobacteria</taxon>
        <taxon>Burkholderiales</taxon>
        <taxon>Burkholderiaceae</taxon>
        <taxon>Cupriavidus</taxon>
    </lineage>
</organism>
<dbReference type="InterPro" id="IPR050808">
    <property type="entry name" value="Phage_Integrase"/>
</dbReference>
<keyword evidence="6" id="KW-0378">Hydrolase</keyword>
<protein>
    <submittedName>
        <fullName evidence="6">Alpha/beta hydrolase</fullName>
    </submittedName>
</protein>
<evidence type="ECO:0000313" key="6">
    <source>
        <dbReference type="EMBL" id="AOZ05939.1"/>
    </source>
</evidence>
<accession>A0ABM6F3M8</accession>
<evidence type="ECO:0000259" key="5">
    <source>
        <dbReference type="PROSITE" id="PS51898"/>
    </source>
</evidence>
<keyword evidence="4" id="KW-0233">DNA recombination</keyword>
<dbReference type="GO" id="GO:0016787">
    <property type="term" value="F:hydrolase activity"/>
    <property type="evidence" value="ECO:0007669"/>
    <property type="project" value="UniProtKB-KW"/>
</dbReference>
<dbReference type="InterPro" id="IPR010998">
    <property type="entry name" value="Integrase_recombinase_N"/>
</dbReference>
<evidence type="ECO:0000256" key="1">
    <source>
        <dbReference type="ARBA" id="ARBA00008857"/>
    </source>
</evidence>
<evidence type="ECO:0000256" key="3">
    <source>
        <dbReference type="ARBA" id="ARBA00023125"/>
    </source>
</evidence>
<sequence length="441" mass="49527">MQFDARAAKLLQPGEHLVIADCPGLRLEVSATRRSWIYRYKSPVDGRMRQSKIGAWPAMSPAAAIVEWERLRAARDGGADPAAEKRAARTAAQGKTADSLPHAADYTVRRLCDDYLSGYIERRRKRKGADEVGRMFNKMLGGLGSVRADSITRAQAFDFLDGFASIPVQAAKLRAELGAAWDYALDAGRLSDTVPNWWRQVMRGRLRSKGKRIEGKSVGTAKRVLTPKEVGELVRWMPNFSRVVADALTLYLWTGCRGSEIVSMEVRELSEEPDGLWWTIPKMKTKNSHRDAATDLRVPLIGRAEQIVRRRRDIAVNGYLFPVRQTGDRATVGHIEQKTIQTAVHYHQPYSKTKPKSKRPRLTITHWAPHDLRRTLRTTLTAQGCPTDVAEAIIGHMQPGVQGVYNLHAYDHERHAWLKRISAYWEAQAAHGGEFLLAVAP</sequence>
<feature type="domain" description="Tyr recombinase" evidence="5">
    <location>
        <begin position="220"/>
        <end position="418"/>
    </location>
</feature>
<dbReference type="PROSITE" id="PS51898">
    <property type="entry name" value="TYR_RECOMBINASE"/>
    <property type="match status" value="1"/>
</dbReference>
<evidence type="ECO:0000256" key="2">
    <source>
        <dbReference type="ARBA" id="ARBA00022908"/>
    </source>
</evidence>
<dbReference type="InterPro" id="IPR011010">
    <property type="entry name" value="DNA_brk_join_enz"/>
</dbReference>
<proteinExistence type="inferred from homology"/>
<dbReference type="RefSeq" id="WP_071069086.1">
    <property type="nucleotide sequence ID" value="NZ_CP017754.1"/>
</dbReference>
<keyword evidence="3" id="KW-0238">DNA-binding</keyword>
<dbReference type="PANTHER" id="PTHR30629:SF2">
    <property type="entry name" value="PROPHAGE INTEGRASE INTS-RELATED"/>
    <property type="match status" value="1"/>
</dbReference>
<dbReference type="Gene3D" id="1.10.150.130">
    <property type="match status" value="1"/>
</dbReference>
<reference evidence="6 7" key="1">
    <citation type="submission" date="2016-10" db="EMBL/GenBank/DDBJ databases">
        <title>Complete genome sequences of three Cupriavidus strains isolated from various Malaysian environments.</title>
        <authorList>
            <person name="Abdullah A.A.-A."/>
            <person name="Shafie N.A.H."/>
            <person name="Lau N.S."/>
        </authorList>
    </citation>
    <scope>NUCLEOTIDE SEQUENCE [LARGE SCALE GENOMIC DNA]</scope>
    <source>
        <strain evidence="6 7">USMAA1020</strain>
    </source>
</reference>
<keyword evidence="2" id="KW-0229">DNA integration</keyword>
<keyword evidence="7" id="KW-1185">Reference proteome</keyword>
<evidence type="ECO:0000313" key="7">
    <source>
        <dbReference type="Proteomes" id="UP000177515"/>
    </source>
</evidence>
<dbReference type="PANTHER" id="PTHR30629">
    <property type="entry name" value="PROPHAGE INTEGRASE"/>
    <property type="match status" value="1"/>
</dbReference>
<comment type="similarity">
    <text evidence="1">Belongs to the 'phage' integrase family.</text>
</comment>
<evidence type="ECO:0000256" key="4">
    <source>
        <dbReference type="ARBA" id="ARBA00023172"/>
    </source>
</evidence>
<dbReference type="InterPro" id="IPR038488">
    <property type="entry name" value="Integrase_DNA-bd_sf"/>
</dbReference>
<dbReference type="EMBL" id="CP017754">
    <property type="protein sequence ID" value="AOZ05939.1"/>
    <property type="molecule type" value="Genomic_DNA"/>
</dbReference>
<name>A0ABM6F3M8_9BURK</name>
<dbReference type="Gene3D" id="3.30.160.390">
    <property type="entry name" value="Integrase, DNA-binding domain"/>
    <property type="match status" value="1"/>
</dbReference>
<dbReference type="Pfam" id="PF13356">
    <property type="entry name" value="Arm-DNA-bind_3"/>
    <property type="match status" value="1"/>
</dbReference>
<gene>
    <name evidence="6" type="ORF">BKK80_08955</name>
</gene>
<dbReference type="InterPro" id="IPR025166">
    <property type="entry name" value="Integrase_DNA_bind_dom"/>
</dbReference>